<keyword evidence="2" id="KW-1133">Transmembrane helix</keyword>
<dbReference type="PANTHER" id="PTHR30329">
    <property type="entry name" value="STATOR ELEMENT OF FLAGELLAR MOTOR COMPLEX"/>
    <property type="match status" value="1"/>
</dbReference>
<dbReference type="EMBL" id="CP022358">
    <property type="protein sequence ID" value="ASK69471.1"/>
    <property type="molecule type" value="Genomic_DNA"/>
</dbReference>
<dbReference type="InterPro" id="IPR050330">
    <property type="entry name" value="Bact_OuterMem_StrucFunc"/>
</dbReference>
<dbReference type="GO" id="GO:0016020">
    <property type="term" value="C:membrane"/>
    <property type="evidence" value="ECO:0007669"/>
    <property type="project" value="UniProtKB-UniRule"/>
</dbReference>
<dbReference type="PROSITE" id="PS51123">
    <property type="entry name" value="OMPA_2"/>
    <property type="match status" value="1"/>
</dbReference>
<dbReference type="Proteomes" id="UP000198367">
    <property type="component" value="Chromosome"/>
</dbReference>
<evidence type="ECO:0000256" key="1">
    <source>
        <dbReference type="PROSITE-ProRule" id="PRU00473"/>
    </source>
</evidence>
<dbReference type="InterPro" id="IPR006665">
    <property type="entry name" value="OmpA-like"/>
</dbReference>
<organism evidence="4 5">
    <name type="scientific">Shewanella bicestrii</name>
    <dbReference type="NCBI Taxonomy" id="2018305"/>
    <lineage>
        <taxon>Bacteria</taxon>
        <taxon>Pseudomonadati</taxon>
        <taxon>Pseudomonadota</taxon>
        <taxon>Gammaproteobacteria</taxon>
        <taxon>Alteromonadales</taxon>
        <taxon>Shewanellaceae</taxon>
        <taxon>Shewanella</taxon>
    </lineage>
</organism>
<name>A0A220UNG6_9GAMM</name>
<sequence>MDKVFGRSSATTEGGEQWMSVSDLMAGLMMVFLFISVALMRDAMIERDKIKEVAITYEKTQQAIYLALEKEFSADLSKWGAEIDRSTLSFNFTSPDVLFANGEATLTNEFKNILANFFPRYLKILDSYRTMVQEIKIEGHTSSRWNNGSSDYDAYFNNMDLSQARTRTVLGYVMNLEPIREFHYDWVKSNVAAVGYSSSKLIIDTEGHEDSQKSRRVSFRVITNAEEQIRKILVSE</sequence>
<feature type="transmembrane region" description="Helical" evidence="2">
    <location>
        <begin position="20"/>
        <end position="40"/>
    </location>
</feature>
<dbReference type="PANTHER" id="PTHR30329:SF21">
    <property type="entry name" value="LIPOPROTEIN YIAD-RELATED"/>
    <property type="match status" value="1"/>
</dbReference>
<accession>A0A220UNG6</accession>
<dbReference type="AlphaFoldDB" id="A0A220UNG6"/>
<evidence type="ECO:0000259" key="3">
    <source>
        <dbReference type="PROSITE" id="PS51123"/>
    </source>
</evidence>
<evidence type="ECO:0000313" key="5">
    <source>
        <dbReference type="Proteomes" id="UP000198367"/>
    </source>
</evidence>
<dbReference type="Gene3D" id="3.30.1330.60">
    <property type="entry name" value="OmpA-like domain"/>
    <property type="match status" value="1"/>
</dbReference>
<evidence type="ECO:0000313" key="4">
    <source>
        <dbReference type="EMBL" id="ASK69471.1"/>
    </source>
</evidence>
<protein>
    <submittedName>
        <fullName evidence="4">Cell envelope biogenesis protein OmpA</fullName>
    </submittedName>
</protein>
<evidence type="ECO:0000256" key="2">
    <source>
        <dbReference type="SAM" id="Phobius"/>
    </source>
</evidence>
<keyword evidence="2" id="KW-0812">Transmembrane</keyword>
<feature type="domain" description="OmpA-like" evidence="3">
    <location>
        <begin position="86"/>
        <end position="225"/>
    </location>
</feature>
<keyword evidence="5" id="KW-1185">Reference proteome</keyword>
<reference evidence="4 5" key="1">
    <citation type="submission" date="2017-07" db="EMBL/GenBank/DDBJ databases">
        <title>Phenotypical and genomic characterization of a clinical isolate of Shewanella bicestrii sp. nov. producing an extended-spectrum beta-lactamase and a new oxacillinase variant.</title>
        <authorList>
            <person name="Jousset A.B."/>
            <person name="Bonnin R.A."/>
            <person name="Girlich D."/>
            <person name="Dabos L."/>
            <person name="Potron A."/>
            <person name="Dortet L."/>
            <person name="Glaser P."/>
            <person name="Naas T."/>
        </authorList>
    </citation>
    <scope>NUCLEOTIDE SEQUENCE [LARGE SCALE GENOMIC DNA]</scope>
    <source>
        <strain evidence="4 5">JAB-1</strain>
    </source>
</reference>
<keyword evidence="1 2" id="KW-0472">Membrane</keyword>
<gene>
    <name evidence="4" type="ORF">CF168_11655</name>
</gene>
<dbReference type="InterPro" id="IPR036737">
    <property type="entry name" value="OmpA-like_sf"/>
</dbReference>
<dbReference type="CDD" id="cd07185">
    <property type="entry name" value="OmpA_C-like"/>
    <property type="match status" value="1"/>
</dbReference>
<proteinExistence type="predicted"/>
<dbReference type="KEGG" id="sbj:CF168_11655"/>
<dbReference type="Pfam" id="PF00691">
    <property type="entry name" value="OmpA"/>
    <property type="match status" value="1"/>
</dbReference>
<dbReference type="SUPFAM" id="SSF103088">
    <property type="entry name" value="OmpA-like"/>
    <property type="match status" value="1"/>
</dbReference>
<dbReference type="RefSeq" id="WP_089067949.1">
    <property type="nucleotide sequence ID" value="NZ_CP022358.1"/>
</dbReference>